<evidence type="ECO:0000256" key="7">
    <source>
        <dbReference type="ARBA" id="ARBA00022801"/>
    </source>
</evidence>
<dbReference type="PANTHER" id="PTHR30404:SF6">
    <property type="entry name" value="N-ACETYLMURAMOYL-L-ALANINE AMIDASE AMIB"/>
    <property type="match status" value="1"/>
</dbReference>
<evidence type="ECO:0000313" key="13">
    <source>
        <dbReference type="Proteomes" id="UP000031327"/>
    </source>
</evidence>
<dbReference type="InterPro" id="IPR036779">
    <property type="entry name" value="LysM_dom_sf"/>
</dbReference>
<dbReference type="GO" id="GO:0071555">
    <property type="term" value="P:cell wall organization"/>
    <property type="evidence" value="ECO:0007669"/>
    <property type="project" value="UniProtKB-KW"/>
</dbReference>
<dbReference type="InterPro" id="IPR021731">
    <property type="entry name" value="AMIN_dom"/>
</dbReference>
<dbReference type="PROSITE" id="PS51782">
    <property type="entry name" value="LYSM"/>
    <property type="match status" value="1"/>
</dbReference>
<dbReference type="InterPro" id="IPR002508">
    <property type="entry name" value="MurNAc-LAA_cat"/>
</dbReference>
<comment type="catalytic activity">
    <reaction evidence="1">
        <text>Hydrolyzes the link between N-acetylmuramoyl residues and L-amino acid residues in certain cell-wall glycopeptides.</text>
        <dbReference type="EC" id="3.5.1.28"/>
    </reaction>
</comment>
<comment type="subcellular location">
    <subcellularLocation>
        <location evidence="2">Periplasm</location>
    </subcellularLocation>
</comment>
<proteinExistence type="inferred from homology"/>
<dbReference type="InterPro" id="IPR018392">
    <property type="entry name" value="LysM"/>
</dbReference>
<dbReference type="PANTHER" id="PTHR30404">
    <property type="entry name" value="N-ACETYLMURAMOYL-L-ALANINE AMIDASE"/>
    <property type="match status" value="1"/>
</dbReference>
<dbReference type="GO" id="GO:0008745">
    <property type="term" value="F:N-acetylmuramoyl-L-alanine amidase activity"/>
    <property type="evidence" value="ECO:0007669"/>
    <property type="project" value="UniProtKB-EC"/>
</dbReference>
<dbReference type="RefSeq" id="WP_039611824.1">
    <property type="nucleotide sequence ID" value="NZ_JWIC01000010.1"/>
</dbReference>
<evidence type="ECO:0000256" key="9">
    <source>
        <dbReference type="ARBA" id="ARBA00074581"/>
    </source>
</evidence>
<comment type="similarity">
    <text evidence="3">Belongs to the N-acetylmuramoyl-L-alanine amidase 3 family.</text>
</comment>
<dbReference type="SMART" id="SM00646">
    <property type="entry name" value="Ami_3"/>
    <property type="match status" value="1"/>
</dbReference>
<dbReference type="EC" id="3.5.1.28" evidence="4"/>
<dbReference type="Pfam" id="PF11741">
    <property type="entry name" value="AMIN"/>
    <property type="match status" value="1"/>
</dbReference>
<dbReference type="Proteomes" id="UP000031327">
    <property type="component" value="Unassembled WGS sequence"/>
</dbReference>
<dbReference type="CDD" id="cd02696">
    <property type="entry name" value="MurNAc-LAA"/>
    <property type="match status" value="1"/>
</dbReference>
<keyword evidence="7" id="KW-0378">Hydrolase</keyword>
<protein>
    <recommendedName>
        <fullName evidence="9">N-acetylmuramoyl-L-alanine amidase AmiC</fullName>
        <ecNumber evidence="4">3.5.1.28</ecNumber>
    </recommendedName>
</protein>
<feature type="domain" description="LysM" evidence="11">
    <location>
        <begin position="400"/>
        <end position="443"/>
    </location>
</feature>
<evidence type="ECO:0000256" key="8">
    <source>
        <dbReference type="ARBA" id="ARBA00023316"/>
    </source>
</evidence>
<gene>
    <name evidence="12" type="ORF">JF50_24140</name>
</gene>
<comment type="caution">
    <text evidence="12">The sequence shown here is derived from an EMBL/GenBank/DDBJ whole genome shotgun (WGS) entry which is preliminary data.</text>
</comment>
<dbReference type="FunFam" id="3.40.630.40:FF:000001">
    <property type="entry name" value="N-acetylmuramoyl-L-alanine amidase"/>
    <property type="match status" value="1"/>
</dbReference>
<evidence type="ECO:0000259" key="11">
    <source>
        <dbReference type="PROSITE" id="PS51782"/>
    </source>
</evidence>
<dbReference type="Gene3D" id="3.40.630.40">
    <property type="entry name" value="Zn-dependent exopeptidases"/>
    <property type="match status" value="1"/>
</dbReference>
<dbReference type="OrthoDB" id="9806267at2"/>
<dbReference type="AlphaFoldDB" id="A0A0C1MDN7"/>
<evidence type="ECO:0000313" key="12">
    <source>
        <dbReference type="EMBL" id="KID54929.1"/>
    </source>
</evidence>
<dbReference type="EMBL" id="JWIC01000010">
    <property type="protein sequence ID" value="KID54929.1"/>
    <property type="molecule type" value="Genomic_DNA"/>
</dbReference>
<dbReference type="GO" id="GO:0009253">
    <property type="term" value="P:peptidoglycan catabolic process"/>
    <property type="evidence" value="ECO:0007669"/>
    <property type="project" value="InterPro"/>
</dbReference>
<dbReference type="CDD" id="cd00118">
    <property type="entry name" value="LysM"/>
    <property type="match status" value="1"/>
</dbReference>
<accession>A0A0C1MDN7</accession>
<evidence type="ECO:0000256" key="2">
    <source>
        <dbReference type="ARBA" id="ARBA00004418"/>
    </source>
</evidence>
<reference evidence="12 13" key="1">
    <citation type="submission" date="2014-12" db="EMBL/GenBank/DDBJ databases">
        <title>Draft Genome Sequence of Pseudoalteromonas luteoviolacea HI1.</title>
        <authorList>
            <person name="Asahina A.Y."/>
            <person name="Hadfield M.G."/>
        </authorList>
    </citation>
    <scope>NUCLEOTIDE SEQUENCE [LARGE SCALE GENOMIC DNA]</scope>
    <source>
        <strain evidence="12 13">HI1</strain>
    </source>
</reference>
<evidence type="ECO:0000256" key="6">
    <source>
        <dbReference type="ARBA" id="ARBA00022764"/>
    </source>
</evidence>
<dbReference type="SUPFAM" id="SSF54106">
    <property type="entry name" value="LysM domain"/>
    <property type="match status" value="1"/>
</dbReference>
<evidence type="ECO:0000256" key="10">
    <source>
        <dbReference type="SAM" id="SignalP"/>
    </source>
</evidence>
<dbReference type="InterPro" id="IPR050695">
    <property type="entry name" value="N-acetylmuramoyl_amidase_3"/>
</dbReference>
<evidence type="ECO:0000256" key="5">
    <source>
        <dbReference type="ARBA" id="ARBA00022729"/>
    </source>
</evidence>
<feature type="signal peptide" evidence="10">
    <location>
        <begin position="1"/>
        <end position="26"/>
    </location>
</feature>
<evidence type="ECO:0000256" key="3">
    <source>
        <dbReference type="ARBA" id="ARBA00010860"/>
    </source>
</evidence>
<keyword evidence="6" id="KW-0574">Periplasm</keyword>
<dbReference type="Gene3D" id="2.60.40.3500">
    <property type="match status" value="1"/>
</dbReference>
<evidence type="ECO:0000256" key="4">
    <source>
        <dbReference type="ARBA" id="ARBA00011901"/>
    </source>
</evidence>
<dbReference type="GO" id="GO:0030288">
    <property type="term" value="C:outer membrane-bounded periplasmic space"/>
    <property type="evidence" value="ECO:0007669"/>
    <property type="project" value="TreeGrafter"/>
</dbReference>
<dbReference type="Gene3D" id="3.10.350.10">
    <property type="entry name" value="LysM domain"/>
    <property type="match status" value="1"/>
</dbReference>
<dbReference type="SUPFAM" id="SSF53187">
    <property type="entry name" value="Zn-dependent exopeptidases"/>
    <property type="match status" value="1"/>
</dbReference>
<dbReference type="Pfam" id="PF01476">
    <property type="entry name" value="LysM"/>
    <property type="match status" value="1"/>
</dbReference>
<name>A0A0C1MDN7_9GAMM</name>
<keyword evidence="5 10" id="KW-0732">Signal</keyword>
<evidence type="ECO:0000256" key="1">
    <source>
        <dbReference type="ARBA" id="ARBA00001561"/>
    </source>
</evidence>
<organism evidence="12 13">
    <name type="scientific">Pseudoalteromonas luteoviolacea</name>
    <dbReference type="NCBI Taxonomy" id="43657"/>
    <lineage>
        <taxon>Bacteria</taxon>
        <taxon>Pseudomonadati</taxon>
        <taxon>Pseudomonadota</taxon>
        <taxon>Gammaproteobacteria</taxon>
        <taxon>Alteromonadales</taxon>
        <taxon>Pseudoalteromonadaceae</taxon>
        <taxon>Pseudoalteromonas</taxon>
    </lineage>
</organism>
<dbReference type="SMART" id="SM00257">
    <property type="entry name" value="LysM"/>
    <property type="match status" value="1"/>
</dbReference>
<dbReference type="Pfam" id="PF01520">
    <property type="entry name" value="Amidase_3"/>
    <property type="match status" value="1"/>
</dbReference>
<feature type="chain" id="PRO_5002149306" description="N-acetylmuramoyl-L-alanine amidase AmiC" evidence="10">
    <location>
        <begin position="27"/>
        <end position="446"/>
    </location>
</feature>
<sequence>MRSVIIKYSYLVTMFVLLMFAAQAFAKNTIKNVRISPSAESTRVVFDLSKKPEFSYFVLQKPLRLVVDFENTKRLPKLPAIPKQNRLIKKMRYSSPKKRSSTRVVFELERPTKPVIFALAPTGKSSDRLVVDLYGQKKPPATKKASTKRNLKRDRDIIIAIDAGHGGQDPGSIGPTGTYEKHITLQIAKRLERLINKQPGMKAQLTRSGDYFLKLNTRTAKARKKRADFFVSIHADAFSSPRPRGASVWTLSLRRANSEIGKWLENREKQSQLLGGAAGVIKDTANEKYLAKTLLDMSMDHSMKTGFQVAEKVVDELQKVAKLHKKRPQAANFGVLKSPDIPSILVETGFISNPQEEKQLKSGYHQQRLANAVFVAIKRYYQQNPPDDSLFARLKEKKPLRHKVKRGESLSVVAARYGTTVSALKRANSLKNNILHVGQVLTIPKA</sequence>
<keyword evidence="8" id="KW-0961">Cell wall biogenesis/degradation</keyword>